<reference evidence="3 4" key="1">
    <citation type="journal article" date="2016" name="C (Basel)">
        <title>Selective Growth of and Electricity Production by Marine Exoelectrogenic Bacteria in Self-Aggregated Hydrogel of Microbially Reduced Graphene Oxide.</title>
        <authorList>
            <person name="Yoshida N."/>
            <person name="Goto Y."/>
            <person name="Miyata Y."/>
        </authorList>
    </citation>
    <scope>NUCLEOTIDE SEQUENCE [LARGE SCALE GENOMIC DNA]</scope>
    <source>
        <strain evidence="3 4">NIT-T3</strain>
    </source>
</reference>
<dbReference type="Gene3D" id="3.40.50.300">
    <property type="entry name" value="P-loop containing nucleotide triphosphate hydrolases"/>
    <property type="match status" value="1"/>
</dbReference>
<dbReference type="RefSeq" id="WP_221251259.1">
    <property type="nucleotide sequence ID" value="NZ_AP024355.1"/>
</dbReference>
<name>A0ABM8HS87_9BACT</name>
<protein>
    <recommendedName>
        <fullName evidence="2">AAA+ ATPase domain-containing protein</fullName>
    </recommendedName>
</protein>
<accession>A0ABM8HS87</accession>
<dbReference type="Pfam" id="PF13191">
    <property type="entry name" value="AAA_16"/>
    <property type="match status" value="1"/>
</dbReference>
<evidence type="ECO:0000256" key="1">
    <source>
        <dbReference type="SAM" id="MobiDB-lite"/>
    </source>
</evidence>
<dbReference type="EMBL" id="AP024355">
    <property type="protein sequence ID" value="BCR03816.1"/>
    <property type="molecule type" value="Genomic_DNA"/>
</dbReference>
<feature type="region of interest" description="Disordered" evidence="1">
    <location>
        <begin position="134"/>
        <end position="153"/>
    </location>
</feature>
<proteinExistence type="predicted"/>
<gene>
    <name evidence="3" type="ORF">DESUT3_08850</name>
</gene>
<dbReference type="SMART" id="SM00382">
    <property type="entry name" value="AAA"/>
    <property type="match status" value="1"/>
</dbReference>
<dbReference type="InterPro" id="IPR003593">
    <property type="entry name" value="AAA+_ATPase"/>
</dbReference>
<dbReference type="InterPro" id="IPR027417">
    <property type="entry name" value="P-loop_NTPase"/>
</dbReference>
<organism evidence="3 4">
    <name type="scientific">Desulfuromonas versatilis</name>
    <dbReference type="NCBI Taxonomy" id="2802975"/>
    <lineage>
        <taxon>Bacteria</taxon>
        <taxon>Pseudomonadati</taxon>
        <taxon>Thermodesulfobacteriota</taxon>
        <taxon>Desulfuromonadia</taxon>
        <taxon>Desulfuromonadales</taxon>
        <taxon>Desulfuromonadaceae</taxon>
        <taxon>Desulfuromonas</taxon>
    </lineage>
</organism>
<evidence type="ECO:0000313" key="3">
    <source>
        <dbReference type="EMBL" id="BCR03816.1"/>
    </source>
</evidence>
<reference evidence="3 4" key="2">
    <citation type="journal article" date="2021" name="Int. J. Syst. Evol. Microbiol.">
        <title>Isolation and Polyphasic Characterization of Desulfuromonas versatilis sp. Nov., an Electrogenic Bacteria Capable of Versatile Metabolism Isolated from a Graphene Oxide-Reducing Enrichment Culture.</title>
        <authorList>
            <person name="Xie L."/>
            <person name="Yoshida N."/>
            <person name="Ishii S."/>
            <person name="Meng L."/>
        </authorList>
    </citation>
    <scope>NUCLEOTIDE SEQUENCE [LARGE SCALE GENOMIC DNA]</scope>
    <source>
        <strain evidence="3 4">NIT-T3</strain>
    </source>
</reference>
<feature type="domain" description="AAA+ ATPase" evidence="2">
    <location>
        <begin position="429"/>
        <end position="555"/>
    </location>
</feature>
<dbReference type="SUPFAM" id="SSF52540">
    <property type="entry name" value="P-loop containing nucleoside triphosphate hydrolases"/>
    <property type="match status" value="1"/>
</dbReference>
<evidence type="ECO:0000313" key="4">
    <source>
        <dbReference type="Proteomes" id="UP001319827"/>
    </source>
</evidence>
<dbReference type="InterPro" id="IPR041664">
    <property type="entry name" value="AAA_16"/>
</dbReference>
<sequence length="747" mass="83669">MNDQERPVDTFEENWRERFFVDFDRTFEQTLAAASQQVEQTTGVLESACAAAAEGVGASREALAEALAGCRGKKTLAPEHFRQLIEVIDAREALLFRRIRPALEQQLRPLLPPRKPVLSILEKINTAYCETAGRLPEEAPPEPPGPAGLAPRPGGWSARLQNLLEHGTPRPLAARGLARSVLLAGGELKEHRLGRDYAEACESTSGRLADLWRGLRFHLDMATEELAGLAKAAIPEAQDAALDLHLGLAAVEKMVLDLLEGFPAKLREACAPLREFWSGLPTKLREEHQQVVRELHQALEHPAAAGTWLHRAWRRIDARLAGYRRRVGELIEESRQAAGGAQADLLSRATAYLKGIRKAIGKDLPRSADLLKFTDLPTRAEVLQRAEQLPPLYRRLFTLGPLKNREFLVARETELKCLEEIFRRWEAGRPCSVALIGPEGSGKTSLANCFASEFGSRGHLIRASIDQRLTSEEQILGLFQQWFGLEQHFESLAALIEQLLTLPRGMVLIEEGHNLALRVIGGSRAAKAFFYVLMATRQHFLWMVSFRKTPWERMNHQLEVSRYFTHQVTTLLSDRHQLREVLMIRQRTSGYPLIFLGDSAEQDKDEKPTGQDVLAERFFKELYAASRGDIEAAIYYWLLCLEYDEASGAIRACHLGDIDHGFLRNLEAKYHFSLAEILGHGVLSAAEHARIFRLDPLESRLQLDYLASLNLLVSGGLEEDGLPGPWSVNPIFHGAVTATLEAKHILY</sequence>
<evidence type="ECO:0000259" key="2">
    <source>
        <dbReference type="SMART" id="SM00382"/>
    </source>
</evidence>
<dbReference type="Proteomes" id="UP001319827">
    <property type="component" value="Chromosome"/>
</dbReference>
<keyword evidence="4" id="KW-1185">Reference proteome</keyword>